<dbReference type="Gene3D" id="3.40.50.720">
    <property type="entry name" value="NAD(P)-binding Rossmann-like Domain"/>
    <property type="match status" value="1"/>
</dbReference>
<evidence type="ECO:0000256" key="2">
    <source>
        <dbReference type="ARBA" id="ARBA00023002"/>
    </source>
</evidence>
<dbReference type="PANTHER" id="PTHR43115:SF4">
    <property type="entry name" value="DEHYDROGENASE_REDUCTASE SDR FAMILY MEMBER 11"/>
    <property type="match status" value="1"/>
</dbReference>
<evidence type="ECO:0000256" key="1">
    <source>
        <dbReference type="ARBA" id="ARBA00006484"/>
    </source>
</evidence>
<organism evidence="4 5">
    <name type="scientific">Prauserella alba</name>
    <dbReference type="NCBI Taxonomy" id="176898"/>
    <lineage>
        <taxon>Bacteria</taxon>
        <taxon>Bacillati</taxon>
        <taxon>Actinomycetota</taxon>
        <taxon>Actinomycetes</taxon>
        <taxon>Pseudonocardiales</taxon>
        <taxon>Pseudonocardiaceae</taxon>
        <taxon>Prauserella</taxon>
    </lineage>
</organism>
<dbReference type="PROSITE" id="PS00061">
    <property type="entry name" value="ADH_SHORT"/>
    <property type="match status" value="1"/>
</dbReference>
<dbReference type="PRINTS" id="PR00081">
    <property type="entry name" value="GDHRDH"/>
</dbReference>
<sequence length="235" mass="24323">MPSAVDKVVAVTGASSGIGEATAHLLAERGAAVTLGARRADRLDALARDIRERGGRAVAVTTDVTRRDDVMHLVDTAVAEFGRLDVLVGNAGAAAVSPIADLTVDAWQAMIDVNLHGVLNGIAAALPVFREQGHGHLVTTVSTAGLKIVPGQGAYAGTKNAARTMLEALRQESTDGVLRTTSVSPGYVDTELAGDAGMPEWALPPEAVARAIVFAIEQPHEVEIGDITIRPTVQG</sequence>
<dbReference type="RefSeq" id="WP_253859961.1">
    <property type="nucleotide sequence ID" value="NZ_BAAALM010000011.1"/>
</dbReference>
<dbReference type="InterPro" id="IPR036291">
    <property type="entry name" value="NAD(P)-bd_dom_sf"/>
</dbReference>
<evidence type="ECO:0000259" key="3">
    <source>
        <dbReference type="SMART" id="SM00822"/>
    </source>
</evidence>
<dbReference type="PANTHER" id="PTHR43115">
    <property type="entry name" value="DEHYDROGENASE/REDUCTASE SDR FAMILY MEMBER 11"/>
    <property type="match status" value="1"/>
</dbReference>
<comment type="caution">
    <text evidence="4">The sequence shown here is derived from an EMBL/GenBank/DDBJ whole genome shotgun (WGS) entry which is preliminary data.</text>
</comment>
<reference evidence="4 5" key="1">
    <citation type="journal article" date="2019" name="Int. J. Syst. Evol. Microbiol.">
        <title>The Global Catalogue of Microorganisms (GCM) 10K type strain sequencing project: providing services to taxonomists for standard genome sequencing and annotation.</title>
        <authorList>
            <consortium name="The Broad Institute Genomics Platform"/>
            <consortium name="The Broad Institute Genome Sequencing Center for Infectious Disease"/>
            <person name="Wu L."/>
            <person name="Ma J."/>
        </authorList>
    </citation>
    <scope>NUCLEOTIDE SEQUENCE [LARGE SCALE GENOMIC DNA]</scope>
    <source>
        <strain evidence="4 5">JCM 13022</strain>
    </source>
</reference>
<accession>A0ABN1VFL6</accession>
<keyword evidence="2" id="KW-0560">Oxidoreductase</keyword>
<dbReference type="SMART" id="SM00822">
    <property type="entry name" value="PKS_KR"/>
    <property type="match status" value="1"/>
</dbReference>
<dbReference type="InterPro" id="IPR020904">
    <property type="entry name" value="Sc_DH/Rdtase_CS"/>
</dbReference>
<dbReference type="SUPFAM" id="SSF51735">
    <property type="entry name" value="NAD(P)-binding Rossmann-fold domains"/>
    <property type="match status" value="1"/>
</dbReference>
<dbReference type="Proteomes" id="UP001500467">
    <property type="component" value="Unassembled WGS sequence"/>
</dbReference>
<dbReference type="EMBL" id="BAAALM010000011">
    <property type="protein sequence ID" value="GAA1209365.1"/>
    <property type="molecule type" value="Genomic_DNA"/>
</dbReference>
<dbReference type="InterPro" id="IPR002347">
    <property type="entry name" value="SDR_fam"/>
</dbReference>
<gene>
    <name evidence="4" type="ORF">GCM10009675_31950</name>
</gene>
<comment type="similarity">
    <text evidence="1">Belongs to the short-chain dehydrogenases/reductases (SDR) family.</text>
</comment>
<evidence type="ECO:0000313" key="4">
    <source>
        <dbReference type="EMBL" id="GAA1209365.1"/>
    </source>
</evidence>
<name>A0ABN1VFL6_9PSEU</name>
<dbReference type="Pfam" id="PF00106">
    <property type="entry name" value="adh_short"/>
    <property type="match status" value="1"/>
</dbReference>
<protein>
    <submittedName>
        <fullName evidence="4">SDR family oxidoreductase</fullName>
    </submittedName>
</protein>
<evidence type="ECO:0000313" key="5">
    <source>
        <dbReference type="Proteomes" id="UP001500467"/>
    </source>
</evidence>
<dbReference type="InterPro" id="IPR057326">
    <property type="entry name" value="KR_dom"/>
</dbReference>
<proteinExistence type="inferred from homology"/>
<keyword evidence="5" id="KW-1185">Reference proteome</keyword>
<feature type="domain" description="Ketoreductase" evidence="3">
    <location>
        <begin position="7"/>
        <end position="191"/>
    </location>
</feature>